<keyword evidence="3" id="KW-1185">Reference proteome</keyword>
<proteinExistence type="predicted"/>
<evidence type="ECO:0000313" key="3">
    <source>
        <dbReference type="Proteomes" id="UP000003963"/>
    </source>
</evidence>
<evidence type="ECO:0000313" key="2">
    <source>
        <dbReference type="EMBL" id="EFL26527.1"/>
    </source>
</evidence>
<feature type="transmembrane region" description="Helical" evidence="1">
    <location>
        <begin position="64"/>
        <end position="83"/>
    </location>
</feature>
<reference evidence="2 3" key="1">
    <citation type="submission" date="2009-02" db="EMBL/GenBank/DDBJ databases">
        <title>Annotation of Streptomyces hygroscopicus strain ATCC 53653.</title>
        <authorList>
            <consortium name="The Broad Institute Genome Sequencing Platform"/>
            <consortium name="Broad Institute Microbial Sequencing Center"/>
            <person name="Fischbach M."/>
            <person name="Godfrey P."/>
            <person name="Ward D."/>
            <person name="Young S."/>
            <person name="Zeng Q."/>
            <person name="Koehrsen M."/>
            <person name="Alvarado L."/>
            <person name="Berlin A.M."/>
            <person name="Bochicchio J."/>
            <person name="Borenstein D."/>
            <person name="Chapman S.B."/>
            <person name="Chen Z."/>
            <person name="Engels R."/>
            <person name="Freedman E."/>
            <person name="Gellesch M."/>
            <person name="Goldberg J."/>
            <person name="Griggs A."/>
            <person name="Gujja S."/>
            <person name="Heilman E.R."/>
            <person name="Heiman D.I."/>
            <person name="Hepburn T.A."/>
            <person name="Howarth C."/>
            <person name="Jen D."/>
            <person name="Larson L."/>
            <person name="Lewis B."/>
            <person name="Mehta T."/>
            <person name="Park D."/>
            <person name="Pearson M."/>
            <person name="Richards J."/>
            <person name="Roberts A."/>
            <person name="Saif S."/>
            <person name="Shea T.D."/>
            <person name="Shenoy N."/>
            <person name="Sisk P."/>
            <person name="Stolte C."/>
            <person name="Sykes S.N."/>
            <person name="Thomson T."/>
            <person name="Walk T."/>
            <person name="White J."/>
            <person name="Yandava C."/>
            <person name="Straight P."/>
            <person name="Clardy J."/>
            <person name="Hung D."/>
            <person name="Kolter R."/>
            <person name="Mekalanos J."/>
            <person name="Walker S."/>
            <person name="Walsh C.T."/>
            <person name="Wieland-Brown L.C."/>
            <person name="Haas B."/>
            <person name="Nusbaum C."/>
            <person name="Birren B."/>
        </authorList>
    </citation>
    <scope>NUCLEOTIDE SEQUENCE [LARGE SCALE GENOMIC DNA]</scope>
    <source>
        <strain evidence="2 3">ATCC 53653</strain>
    </source>
</reference>
<feature type="transmembrane region" description="Helical" evidence="1">
    <location>
        <begin position="157"/>
        <end position="177"/>
    </location>
</feature>
<keyword evidence="1" id="KW-0812">Transmembrane</keyword>
<organism evidence="2 3">
    <name type="scientific">Streptomyces himastatinicus ATCC 53653</name>
    <dbReference type="NCBI Taxonomy" id="457427"/>
    <lineage>
        <taxon>Bacteria</taxon>
        <taxon>Bacillati</taxon>
        <taxon>Actinomycetota</taxon>
        <taxon>Actinomycetes</taxon>
        <taxon>Kitasatosporales</taxon>
        <taxon>Streptomycetaceae</taxon>
        <taxon>Streptomyces</taxon>
        <taxon>Streptomyces violaceusniger group</taxon>
    </lineage>
</organism>
<protein>
    <submittedName>
        <fullName evidence="2">Putative integral-membrane protein</fullName>
    </submittedName>
</protein>
<keyword evidence="1" id="KW-1133">Transmembrane helix</keyword>
<dbReference type="Proteomes" id="UP000003963">
    <property type="component" value="Unassembled WGS sequence"/>
</dbReference>
<evidence type="ECO:0000256" key="1">
    <source>
        <dbReference type="SAM" id="Phobius"/>
    </source>
</evidence>
<dbReference type="HOGENOM" id="CLU_075566_1_1_11"/>
<dbReference type="EMBL" id="GG657754">
    <property type="protein sequence ID" value="EFL26527.1"/>
    <property type="molecule type" value="Genomic_DNA"/>
</dbReference>
<dbReference type="AlphaFoldDB" id="D9WW71"/>
<dbReference type="STRING" id="457427.SSOG_06241"/>
<gene>
    <name evidence="2" type="ORF">SSOG_06241</name>
</gene>
<accession>D9WW71</accession>
<keyword evidence="1" id="KW-0472">Membrane</keyword>
<feature type="transmembrane region" description="Helical" evidence="1">
    <location>
        <begin position="40"/>
        <end position="58"/>
    </location>
</feature>
<feature type="transmembrane region" description="Helical" evidence="1">
    <location>
        <begin position="90"/>
        <end position="110"/>
    </location>
</feature>
<sequence>MTRVTCVRVLSTWDEFTPSTEVGDTMTGMTPGPALRTTRAAIFAVVCVVMAAVGHAVMSGGTVPGWMLGTAFLATASVAWWLTGRQRGGALVTGATVGAQLALHLLFHFSQSAPMAQAPMRHGAHGGGGMSGGPGTHGMEGMAGMADAHMTSAADGITPGMLLAHALAALVCGLWLWCGEAAAFRLGRTLAAAVFVPLRLVLRLLGADALPLPVRRLPARPGAGRALRAALLHYVVARRGPPQGLVRI</sequence>
<name>D9WW71_9ACTN</name>